<evidence type="ECO:0000313" key="1">
    <source>
        <dbReference type="EMBL" id="TNN47702.1"/>
    </source>
</evidence>
<reference evidence="1 2" key="1">
    <citation type="submission" date="2019-03" db="EMBL/GenBank/DDBJ databases">
        <title>First draft genome of Liparis tanakae, snailfish: a comprehensive survey of snailfish specific genes.</title>
        <authorList>
            <person name="Kim W."/>
            <person name="Song I."/>
            <person name="Jeong J.-H."/>
            <person name="Kim D."/>
            <person name="Kim S."/>
            <person name="Ryu S."/>
            <person name="Song J.Y."/>
            <person name="Lee S.K."/>
        </authorList>
    </citation>
    <scope>NUCLEOTIDE SEQUENCE [LARGE SCALE GENOMIC DNA]</scope>
    <source>
        <tissue evidence="1">Muscle</tissue>
    </source>
</reference>
<accession>A0A4Z2G541</accession>
<dbReference type="EMBL" id="SRLO01000727">
    <property type="protein sequence ID" value="TNN47702.1"/>
    <property type="molecule type" value="Genomic_DNA"/>
</dbReference>
<evidence type="ECO:0000313" key="2">
    <source>
        <dbReference type="Proteomes" id="UP000314294"/>
    </source>
</evidence>
<dbReference type="Proteomes" id="UP000314294">
    <property type="component" value="Unassembled WGS sequence"/>
</dbReference>
<keyword evidence="2" id="KW-1185">Reference proteome</keyword>
<proteinExistence type="predicted"/>
<comment type="caution">
    <text evidence="1">The sequence shown here is derived from an EMBL/GenBank/DDBJ whole genome shotgun (WGS) entry which is preliminary data.</text>
</comment>
<name>A0A4Z2G541_9TELE</name>
<protein>
    <submittedName>
        <fullName evidence="1">FERM and PDZ domain-containing protein 4</fullName>
    </submittedName>
</protein>
<dbReference type="AlphaFoldDB" id="A0A4Z2G541"/>
<organism evidence="1 2">
    <name type="scientific">Liparis tanakae</name>
    <name type="common">Tanaka's snailfish</name>
    <dbReference type="NCBI Taxonomy" id="230148"/>
    <lineage>
        <taxon>Eukaryota</taxon>
        <taxon>Metazoa</taxon>
        <taxon>Chordata</taxon>
        <taxon>Craniata</taxon>
        <taxon>Vertebrata</taxon>
        <taxon>Euteleostomi</taxon>
        <taxon>Actinopterygii</taxon>
        <taxon>Neopterygii</taxon>
        <taxon>Teleostei</taxon>
        <taxon>Neoteleostei</taxon>
        <taxon>Acanthomorphata</taxon>
        <taxon>Eupercaria</taxon>
        <taxon>Perciformes</taxon>
        <taxon>Cottioidei</taxon>
        <taxon>Cottales</taxon>
        <taxon>Liparidae</taxon>
        <taxon>Liparis</taxon>
    </lineage>
</organism>
<gene>
    <name evidence="1" type="primary">FRMPD4_2</name>
    <name evidence="1" type="ORF">EYF80_042079</name>
</gene>
<sequence length="65" mass="7220">MGIDQRGSYGDDVLLYHKNKMSGWPPPGPGSWAGLQGPPFSWDGMNSAREGRDSLTKYVPDYDEM</sequence>